<feature type="transmembrane region" description="Helical" evidence="5">
    <location>
        <begin position="609"/>
        <end position="626"/>
    </location>
</feature>
<organism evidence="8 9">
    <name type="scientific">Aeromicrobium erythreum</name>
    <dbReference type="NCBI Taxonomy" id="2041"/>
    <lineage>
        <taxon>Bacteria</taxon>
        <taxon>Bacillati</taxon>
        <taxon>Actinomycetota</taxon>
        <taxon>Actinomycetes</taxon>
        <taxon>Propionibacteriales</taxon>
        <taxon>Nocardioidaceae</taxon>
        <taxon>Aeromicrobium</taxon>
    </lineage>
</organism>
<feature type="transmembrane region" description="Helical" evidence="5">
    <location>
        <begin position="394"/>
        <end position="415"/>
    </location>
</feature>
<dbReference type="AlphaFoldDB" id="A0A0U4BB22"/>
<evidence type="ECO:0000256" key="5">
    <source>
        <dbReference type="SAM" id="Phobius"/>
    </source>
</evidence>
<dbReference type="InterPro" id="IPR000805">
    <property type="entry name" value="Glyco_hydro_26"/>
</dbReference>
<protein>
    <recommendedName>
        <fullName evidence="7">GH26 domain-containing protein</fullName>
    </recommendedName>
</protein>
<feature type="active site" description="Nucleophile" evidence="4">
    <location>
        <position position="284"/>
    </location>
</feature>
<dbReference type="SUPFAM" id="SSF51445">
    <property type="entry name" value="(Trans)glycosidases"/>
    <property type="match status" value="1"/>
</dbReference>
<accession>A0A0U4BB22</accession>
<feature type="active site" description="Proton donor" evidence="4">
    <location>
        <position position="134"/>
    </location>
</feature>
<reference evidence="8 9" key="1">
    <citation type="journal article" date="1991" name="Int. J. Syst. Bacteriol.">
        <title>Description of the erythromycin-producing bacterium Arthrobacter sp. strain NRRL B-3381 as Aeromicrobium erythreum gen. nov., sp. nov.</title>
        <authorList>
            <person name="Miller E.S."/>
            <person name="Woese C.R."/>
            <person name="Brenner S."/>
        </authorList>
    </citation>
    <scope>NUCLEOTIDE SEQUENCE [LARGE SCALE GENOMIC DNA]</scope>
    <source>
        <strain evidence="8 9">AR18</strain>
    </source>
</reference>
<feature type="transmembrane region" description="Helical" evidence="5">
    <location>
        <begin position="436"/>
        <end position="458"/>
    </location>
</feature>
<dbReference type="GO" id="GO:0006080">
    <property type="term" value="P:substituted mannan metabolic process"/>
    <property type="evidence" value="ECO:0007669"/>
    <property type="project" value="InterPro"/>
</dbReference>
<feature type="transmembrane region" description="Helical" evidence="5">
    <location>
        <begin position="638"/>
        <end position="658"/>
    </location>
</feature>
<dbReference type="PANTHER" id="PTHR40079">
    <property type="entry name" value="MANNAN ENDO-1,4-BETA-MANNOSIDASE E-RELATED"/>
    <property type="match status" value="1"/>
</dbReference>
<dbReference type="InterPro" id="IPR022790">
    <property type="entry name" value="GH26_dom"/>
</dbReference>
<feature type="transmembrane region" description="Helical" evidence="5">
    <location>
        <begin position="714"/>
        <end position="735"/>
    </location>
</feature>
<dbReference type="PANTHER" id="PTHR40079:SF4">
    <property type="entry name" value="GH26 DOMAIN-CONTAINING PROTEIN-RELATED"/>
    <property type="match status" value="1"/>
</dbReference>
<name>A0A0U4BB22_9ACTN</name>
<feature type="transmembrane region" description="Helical" evidence="5">
    <location>
        <begin position="670"/>
        <end position="691"/>
    </location>
</feature>
<evidence type="ECO:0000313" key="8">
    <source>
        <dbReference type="EMBL" id="ALX04980.1"/>
    </source>
</evidence>
<evidence type="ECO:0000256" key="2">
    <source>
        <dbReference type="ARBA" id="ARBA00022801"/>
    </source>
</evidence>
<dbReference type="PATRIC" id="fig|2041.4.peg.2056"/>
<comment type="similarity">
    <text evidence="1 4">Belongs to the glycosyl hydrolase 26 family.</text>
</comment>
<evidence type="ECO:0000259" key="7">
    <source>
        <dbReference type="PROSITE" id="PS51764"/>
    </source>
</evidence>
<feature type="transmembrane region" description="Helical" evidence="5">
    <location>
        <begin position="509"/>
        <end position="529"/>
    </location>
</feature>
<keyword evidence="9" id="KW-1185">Reference proteome</keyword>
<feature type="signal peptide" evidence="6">
    <location>
        <begin position="1"/>
        <end position="23"/>
    </location>
</feature>
<keyword evidence="5" id="KW-1133">Transmembrane helix</keyword>
<evidence type="ECO:0000256" key="4">
    <source>
        <dbReference type="PROSITE-ProRule" id="PRU01100"/>
    </source>
</evidence>
<evidence type="ECO:0000256" key="3">
    <source>
        <dbReference type="ARBA" id="ARBA00023295"/>
    </source>
</evidence>
<keyword evidence="5" id="KW-0812">Transmembrane</keyword>
<dbReference type="GO" id="GO:0016985">
    <property type="term" value="F:mannan endo-1,4-beta-mannosidase activity"/>
    <property type="evidence" value="ECO:0007669"/>
    <property type="project" value="InterPro"/>
</dbReference>
<sequence>MRRLLLTALVGLLPLLGGAPAQAADVVPTPTDGPYVGPMLDWTRDSADDYADRLGVSPSVYAQKVRYPLDRDDRLFLRQFVQQTAAHGAIAQLTLEPRVPLDQLTAADARAVGEQLQTLHEQLDTDFVVRFAPEMNGTWTAWGQQPEAYKAAFREAARGIASRTDAVEMAWVPVYGAGYPFGRAYGSIPGSAPRPVGQLDTDDDGRVTEADDPYGPYWPGADVVDRVGLVMFRFGRAQPFGTDSVPAPDELVARLQERYGYDDDTRRRPFYDRFARDGRSMSLETAAAWYDRGDVDELAVKSAWWDQVFSPAVRSAYPRLDLVTWLEQRRREDEADGRETDWRVTSRPELARPFEAVLRTGATTGAVTRVVDQDVANESTAEYRQADPADGDPMAWIVGCVVLAALLFVGSGLVRRVAPSWRYPDDGGLRDGRVDFLRGWVMVTVVVVHTELAGPYSFLSRNAIGAITGAEMFVLLSGLVLGMVYPRAVERVGERAASAAAWARVRKQYLTALGVVVLVYLIGLVPGISATVVTTFTDRGTGTGGGAAAGQVYDLYANFPQLLAYPPPWYAVRGLLLLEMGPWVFNIMGLFVVLSALVPALMWLLRRRLWWLVLVISWTLYGIEAVTKASVLPSQFDAVFPLLSWQLPFLHGLVIGYYRRPITRALTSRRGVAVVTTLVVGYAVVLTTLWATQGAPFLGIVRYDWLYENLYQRIYLQPGRLIDLLLVLVVAYALLTAAWKPLNRVFGWFYMPIGAASLYVFIVHVFFVVAVANIPGLDRTSPWQGAVVHTVELGLIWLMVRRRFLFKVIPT</sequence>
<dbReference type="Pfam" id="PF10129">
    <property type="entry name" value="OpgC_C"/>
    <property type="match status" value="1"/>
</dbReference>
<gene>
    <name evidence="8" type="ORF">AERYTH_09835</name>
</gene>
<dbReference type="KEGG" id="aer:AERYTH_09835"/>
<evidence type="ECO:0000256" key="6">
    <source>
        <dbReference type="SAM" id="SignalP"/>
    </source>
</evidence>
<keyword evidence="2 4" id="KW-0378">Hydrolase</keyword>
<feature type="transmembrane region" description="Helical" evidence="5">
    <location>
        <begin position="747"/>
        <end position="771"/>
    </location>
</feature>
<dbReference type="STRING" id="2041.AERYTH_09835"/>
<dbReference type="Gene3D" id="3.20.20.80">
    <property type="entry name" value="Glycosidases"/>
    <property type="match status" value="1"/>
</dbReference>
<dbReference type="InterPro" id="IPR017853">
    <property type="entry name" value="GH"/>
</dbReference>
<keyword evidence="3 4" id="KW-0326">Glycosidase</keyword>
<evidence type="ECO:0000313" key="9">
    <source>
        <dbReference type="Proteomes" id="UP000067689"/>
    </source>
</evidence>
<feature type="chain" id="PRO_5006847157" description="GH26 domain-containing protein" evidence="6">
    <location>
        <begin position="24"/>
        <end position="811"/>
    </location>
</feature>
<feature type="transmembrane region" description="Helical" evidence="5">
    <location>
        <begin position="783"/>
        <end position="800"/>
    </location>
</feature>
<feature type="transmembrane region" description="Helical" evidence="5">
    <location>
        <begin position="464"/>
        <end position="488"/>
    </location>
</feature>
<dbReference type="InterPro" id="IPR014550">
    <property type="entry name" value="UCP028704_OpgC"/>
</dbReference>
<feature type="domain" description="GH26" evidence="7">
    <location>
        <begin position="17"/>
        <end position="354"/>
    </location>
</feature>
<dbReference type="PROSITE" id="PS51764">
    <property type="entry name" value="GH26"/>
    <property type="match status" value="1"/>
</dbReference>
<evidence type="ECO:0000256" key="1">
    <source>
        <dbReference type="ARBA" id="ARBA00007754"/>
    </source>
</evidence>
<dbReference type="Proteomes" id="UP000067689">
    <property type="component" value="Chromosome"/>
</dbReference>
<keyword evidence="5" id="KW-0472">Membrane</keyword>
<feature type="transmembrane region" description="Helical" evidence="5">
    <location>
        <begin position="583"/>
        <end position="602"/>
    </location>
</feature>
<dbReference type="EMBL" id="CP011502">
    <property type="protein sequence ID" value="ALX04980.1"/>
    <property type="molecule type" value="Genomic_DNA"/>
</dbReference>
<proteinExistence type="inferred from homology"/>
<keyword evidence="6" id="KW-0732">Signal</keyword>